<dbReference type="Gene3D" id="1.25.40.20">
    <property type="entry name" value="Ankyrin repeat-containing domain"/>
    <property type="match status" value="1"/>
</dbReference>
<dbReference type="PANTHER" id="PTHR24166">
    <property type="entry name" value="ROLLING PEBBLES, ISOFORM B"/>
    <property type="match status" value="1"/>
</dbReference>
<evidence type="ECO:0000313" key="5">
    <source>
        <dbReference type="EMBL" id="CAE8594282.1"/>
    </source>
</evidence>
<dbReference type="Pfam" id="PF12796">
    <property type="entry name" value="Ank_2"/>
    <property type="match status" value="1"/>
</dbReference>
<dbReference type="OrthoDB" id="341259at2759"/>
<sequence length="151" mass="15754">MAAWPPCSCFTFLSQQPVAPARPASTLQVPGPPPPPGHADYDPARMKLFIEATADLYAAAQAGDLETCLACLAKGAEPGRPNNWMGKSTPLHAAAAAGSLAVCQLLLDRGASVESRTTSWEGHEAETPEAVAARHGHQSVASWLAAQTTRV</sequence>
<keyword evidence="6" id="KW-1185">Reference proteome</keyword>
<proteinExistence type="predicted"/>
<dbReference type="PANTHER" id="PTHR24166:SF48">
    <property type="entry name" value="PROTEIN VAPYRIN"/>
    <property type="match status" value="1"/>
</dbReference>
<organism evidence="5 6">
    <name type="scientific">Polarella glacialis</name>
    <name type="common">Dinoflagellate</name>
    <dbReference type="NCBI Taxonomy" id="89957"/>
    <lineage>
        <taxon>Eukaryota</taxon>
        <taxon>Sar</taxon>
        <taxon>Alveolata</taxon>
        <taxon>Dinophyceae</taxon>
        <taxon>Suessiales</taxon>
        <taxon>Suessiaceae</taxon>
        <taxon>Polarella</taxon>
    </lineage>
</organism>
<evidence type="ECO:0000256" key="1">
    <source>
        <dbReference type="ARBA" id="ARBA00022737"/>
    </source>
</evidence>
<keyword evidence="1" id="KW-0677">Repeat</keyword>
<dbReference type="SMART" id="SM00248">
    <property type="entry name" value="ANK"/>
    <property type="match status" value="1"/>
</dbReference>
<evidence type="ECO:0000313" key="4">
    <source>
        <dbReference type="EMBL" id="CAE8583848.1"/>
    </source>
</evidence>
<dbReference type="EMBL" id="CAJNNV010000905">
    <property type="protein sequence ID" value="CAE8583848.1"/>
    <property type="molecule type" value="Genomic_DNA"/>
</dbReference>
<protein>
    <submittedName>
        <fullName evidence="5">Uncharacterized protein</fullName>
    </submittedName>
</protein>
<reference evidence="5" key="1">
    <citation type="submission" date="2021-02" db="EMBL/GenBank/DDBJ databases">
        <authorList>
            <person name="Dougan E. K."/>
            <person name="Rhodes N."/>
            <person name="Thang M."/>
            <person name="Chan C."/>
        </authorList>
    </citation>
    <scope>NUCLEOTIDE SEQUENCE</scope>
</reference>
<dbReference type="PROSITE" id="PS50297">
    <property type="entry name" value="ANK_REP_REGION"/>
    <property type="match status" value="1"/>
</dbReference>
<evidence type="ECO:0000256" key="3">
    <source>
        <dbReference type="PROSITE-ProRule" id="PRU00023"/>
    </source>
</evidence>
<dbReference type="AlphaFoldDB" id="A0A813E1K2"/>
<keyword evidence="2 3" id="KW-0040">ANK repeat</keyword>
<dbReference type="InterPro" id="IPR036770">
    <property type="entry name" value="Ankyrin_rpt-contain_sf"/>
</dbReference>
<dbReference type="SUPFAM" id="SSF48403">
    <property type="entry name" value="Ankyrin repeat"/>
    <property type="match status" value="1"/>
</dbReference>
<name>A0A813E1K2_POLGL</name>
<feature type="repeat" description="ANK" evidence="3">
    <location>
        <begin position="86"/>
        <end position="118"/>
    </location>
</feature>
<comment type="caution">
    <text evidence="5">The sequence shown here is derived from an EMBL/GenBank/DDBJ whole genome shotgun (WGS) entry which is preliminary data.</text>
</comment>
<accession>A0A813E1K2</accession>
<dbReference type="InterPro" id="IPR050889">
    <property type="entry name" value="Dendritic_Spine_Reg/Scaffold"/>
</dbReference>
<dbReference type="PROSITE" id="PS50088">
    <property type="entry name" value="ANK_REPEAT"/>
    <property type="match status" value="1"/>
</dbReference>
<evidence type="ECO:0000313" key="6">
    <source>
        <dbReference type="Proteomes" id="UP000654075"/>
    </source>
</evidence>
<dbReference type="InterPro" id="IPR002110">
    <property type="entry name" value="Ankyrin_rpt"/>
</dbReference>
<gene>
    <name evidence="5" type="ORF">PGLA1383_LOCUS12841</name>
    <name evidence="4" type="ORF">PGLA1383_LOCUS2798</name>
</gene>
<evidence type="ECO:0000256" key="2">
    <source>
        <dbReference type="ARBA" id="ARBA00023043"/>
    </source>
</evidence>
<dbReference type="EMBL" id="CAJNNV010006930">
    <property type="protein sequence ID" value="CAE8594282.1"/>
    <property type="molecule type" value="Genomic_DNA"/>
</dbReference>
<dbReference type="Proteomes" id="UP000654075">
    <property type="component" value="Unassembled WGS sequence"/>
</dbReference>